<name>K1TXQ2_9ZZZZ</name>
<evidence type="ECO:0000313" key="1">
    <source>
        <dbReference type="EMBL" id="EKC70955.1"/>
    </source>
</evidence>
<dbReference type="AlphaFoldDB" id="K1TXQ2"/>
<dbReference type="Gene3D" id="3.50.50.60">
    <property type="entry name" value="FAD/NAD(P)-binding domain"/>
    <property type="match status" value="1"/>
</dbReference>
<dbReference type="SUPFAM" id="SSF51905">
    <property type="entry name" value="FAD/NAD(P)-binding domain"/>
    <property type="match status" value="1"/>
</dbReference>
<comment type="caution">
    <text evidence="1">The sequence shown here is derived from an EMBL/GenBank/DDBJ whole genome shotgun (WGS) entry which is preliminary data.</text>
</comment>
<organism evidence="1">
    <name type="scientific">human gut metagenome</name>
    <dbReference type="NCBI Taxonomy" id="408170"/>
    <lineage>
        <taxon>unclassified sequences</taxon>
        <taxon>metagenomes</taxon>
        <taxon>organismal metagenomes</taxon>
    </lineage>
</organism>
<accession>K1TXQ2</accession>
<proteinExistence type="predicted"/>
<feature type="non-terminal residue" evidence="1">
    <location>
        <position position="1"/>
    </location>
</feature>
<protein>
    <submittedName>
        <fullName evidence="1">Uncharacterized protein</fullName>
    </submittedName>
</protein>
<gene>
    <name evidence="1" type="ORF">OBE_03632</name>
</gene>
<dbReference type="EMBL" id="AJWZ01002440">
    <property type="protein sequence ID" value="EKC70955.1"/>
    <property type="molecule type" value="Genomic_DNA"/>
</dbReference>
<dbReference type="InterPro" id="IPR036188">
    <property type="entry name" value="FAD/NAD-bd_sf"/>
</dbReference>
<reference evidence="1" key="1">
    <citation type="journal article" date="2013" name="Environ. Microbiol.">
        <title>Microbiota from the distal guts of lean and obese adolescents exhibit partial functional redundancy besides clear differences in community structure.</title>
        <authorList>
            <person name="Ferrer M."/>
            <person name="Ruiz A."/>
            <person name="Lanza F."/>
            <person name="Haange S.B."/>
            <person name="Oberbach A."/>
            <person name="Till H."/>
            <person name="Bargiela R."/>
            <person name="Campoy C."/>
            <person name="Segura M.T."/>
            <person name="Richter M."/>
            <person name="von Bergen M."/>
            <person name="Seifert J."/>
            <person name="Suarez A."/>
        </authorList>
    </citation>
    <scope>NUCLEOTIDE SEQUENCE</scope>
</reference>
<sequence>PGVFAGGDIVTGAATVISAMGAGKKAAAAIDAYLQGK</sequence>